<feature type="region of interest" description="Disordered" evidence="1">
    <location>
        <begin position="1"/>
        <end position="93"/>
    </location>
</feature>
<dbReference type="EMBL" id="ML220154">
    <property type="protein sequence ID" value="TGZ77380.1"/>
    <property type="molecule type" value="Genomic_DNA"/>
</dbReference>
<dbReference type="OrthoDB" id="6287725at2759"/>
<evidence type="ECO:0000259" key="4">
    <source>
        <dbReference type="Pfam" id="PF14228"/>
    </source>
</evidence>
<dbReference type="GO" id="GO:0000902">
    <property type="term" value="P:cell morphogenesis"/>
    <property type="evidence" value="ECO:0007669"/>
    <property type="project" value="InterPro"/>
</dbReference>
<feature type="region of interest" description="Disordered" evidence="1">
    <location>
        <begin position="174"/>
        <end position="207"/>
    </location>
</feature>
<dbReference type="Pfam" id="PF14225">
    <property type="entry name" value="MOR2-PAG1_C"/>
    <property type="match status" value="1"/>
</dbReference>
<dbReference type="PANTHER" id="PTHR12295">
    <property type="entry name" value="FURRY-RELATED"/>
    <property type="match status" value="1"/>
</dbReference>
<dbReference type="SUPFAM" id="SSF48371">
    <property type="entry name" value="ARM repeat"/>
    <property type="match status" value="2"/>
</dbReference>
<dbReference type="Proteomes" id="UP000298138">
    <property type="component" value="Unassembled WGS sequence"/>
</dbReference>
<sequence length="2365" mass="265376">MVNTGGTPGQLVSASSSSISSASGPAGVAGGNGGNGANTPQAADQPGPGASRPPLFLQNPTPAALQTGQPPRRAHRDHSFHHVHTRSRDEESKTPAEYALHILFTQFVRLAERKINSCLPPSHPLDREPDIETICGAGVDPAFDKLIGSLGYIARHKPKPVIDILMFWRKSKSDTSGLARHDPSQPGHRGLPRRMTEPVGHPEPNQGTMRETALIADRRTTVAIYILCRVLIEVIGQTTLDKVTDDMAKLEEIIFLQLKAAEPDVLANSPLRMANWTLFGQLLGVMSRIDFERVTDRFFVELEKHGNVMREQEGKVALLIKGMSYIRLKKFYPENVLEESAEFMVSLAKFFTKSQGVPLKAAYCEIFLKLLLPVASTATTELNHPIWQEFVNSLHPQLSEMMGKPRLWHTAFPVMGTLLCVSPPDVFIQCWLPLIEQNLPRLKDKDRSMRVPIVQTLSRLVWTYLFRCPETLNTTSKKLEKVISIILEKAKKEKALVTSEQQVVEPCIQLIRFIGFKYHDLCFRKIVFPLLNTESLSGTSTLKLQELSPEGMMVGIRAFLAIMGDLEKGDAGRPPFPVTFTSNSVEKIPPTSTWLAKIEADKKELKVKLDRRSQAVLTDKLNETAKEYHDKFCEILGKIIVLCDSNFGGQVVLDERLAGPKTPQESKFLFGGTRDEGTTVEQSKSFYQLLHVAIEALPRCLPPNIPFHKIVSLLCKGTAHLDPNVARASANALKSIAKQYNSQQVIIGFARFIFAFDERYSTISDGGMLGSAHIENTLKLYIELLTIWLDTIKLKVKGTRDAAVAAAFEGVLLDDRGLGNRSEDLEYSSVQAYVEEIESNGLFFLCSQSQIVRRFAIMVLRIITEFDAVLSELEPATKVIHILEGDSLTVMNLNDENLPIAERSQLQRELKSKAKDALVQMAVSDNFYDSSLWFRIFPSLIRACFERCPTTMVLCRDLLCGRLLQMQPLVLNVAQSQPHSNHPTGSFDIARSLARGHHSATSPEMMIEQWKLYLIVACCTLTSTDGEASGPRPPHHNRKPSRNQTPLPPYHLDRITSARAVFQMVIPLLNVDNQMIREAVVSGLGNININLYKTLIESLQPTVLKWAPDERRPRPAHAPRRNRRQDRLRTEVTQVFQLTSHFLQKEEVYRDSWILQHMVAFIKELKAFLNEEEIQMDWELQKLRRYFCGLTEELYEGIRKTDKPERWLPFEGRLSIFILMQDWCGHGPNWEVVKKREEEMRRTVIGLQRDLSDQGNLTAAMEIEKRNLKIAALSAMAALCAGPVVEDGDSAKHATLSFNVDELFRWIESIFATPSDRNHRIGRRALRNILIHNQNTALLHNAIRLCYIYDPSAKATQSYFTVVCEVLKECPNAEGMWKIMTLCLYKLGDENADIRLQAAKLLRATEESASTVSRVQDYEVSISDKTVAVYKRAQFQLSKTLSIDYSELAPYVVSELTMFFNVTDGRAQRDILHAVLPWIQRINLTLEPNDDLSPSSYMVLANLYEMTVKHSNKIHSEIQAVWQSLGTAPFMGNVQVILNFIIHQSLERREQNFVEYGKQIVVFLSETPAGAKLVEALMLYLQPKFMTINNREPSLIPDVSMFPYVADLTKIIPDGGKPTGFSYGHLGMILMVDLLVGPVPEAHEKLTLLLQVVFILWDHYVPLVQEQAKEMLIHLIHELVIPMLNAEEYYHTRYATLEFIETVRQRDSKTFWSYDEISSTDGTGLRVPKSMEHMITSVLDIFSIFPGIKANWGRIALSWATTCPVRHLACRSFQVFRCLLTSLDHVMLSDMLARLSNTIADELPDIRLFAMEILITLNAIISEMDGEYLMQYPQLFWATVACLNTVHEQEFMEVLSILDMLLDKMDLGDPETVSFLMGAAPPKWVGKFEGLQALIDKGLRSSVSLERTYKVYDKLCRIPTNELIGGDTRLLFACLANLPRFSQEMEELPVGNAAVQCAERLKVLAEAQEAKALVRVMGGYANQRFRNRKDFLSQAINALRDTFFPEYEAKALIFLVGLLSNKLKWVKVKIMEVLTVIVPHIDMRKPAFAGVGADLISPLLRLLQTDYVEQALEVLDKMITISGGPVDRHVVRMSMGTRAIKKEYEKTETLFGIPDESGWAIPMPANYATMTRDNVHAVFYTCTQALAAEEDIATSTPDVQFHMEDYSYTHLPDRSETMLSEDGRGEGGFSDTVLRLGDLDAFFAGDSDDNTVTGSDGGSGFSSEPMETAPQLYDNRVFALLNRSLNMARTPSVSSFQNTFEHGLANPNIHDKPPIMTPTAFTAPPPPPPGRGGPGTGPVPRSVSSPQLPNLARSGLEGEDDGEDTEAGIYQWSDDGSGMGMGGPGPVSIPRQRRRMFSRGGARAV</sequence>
<evidence type="ECO:0000313" key="5">
    <source>
        <dbReference type="EMBL" id="TGZ77380.1"/>
    </source>
</evidence>
<dbReference type="Pfam" id="PF14222">
    <property type="entry name" value="MOR2-PAG1_N"/>
    <property type="match status" value="1"/>
</dbReference>
<keyword evidence="6" id="KW-1185">Reference proteome</keyword>
<evidence type="ECO:0008006" key="7">
    <source>
        <dbReference type="Google" id="ProtNLM"/>
    </source>
</evidence>
<gene>
    <name evidence="5" type="ORF">EX30DRAFT_311365</name>
</gene>
<feature type="compositionally biased region" description="Gly residues" evidence="1">
    <location>
        <begin position="27"/>
        <end position="36"/>
    </location>
</feature>
<feature type="region of interest" description="Disordered" evidence="1">
    <location>
        <begin position="2207"/>
        <end position="2226"/>
    </location>
</feature>
<feature type="compositionally biased region" description="Basic residues" evidence="1">
    <location>
        <begin position="72"/>
        <end position="85"/>
    </location>
</feature>
<reference evidence="5 6" key="1">
    <citation type="submission" date="2019-04" db="EMBL/GenBank/DDBJ databases">
        <title>Comparative genomics and transcriptomics to analyze fruiting body development in filamentous ascomycetes.</title>
        <authorList>
            <consortium name="DOE Joint Genome Institute"/>
            <person name="Lutkenhaus R."/>
            <person name="Traeger S."/>
            <person name="Breuer J."/>
            <person name="Kuo A."/>
            <person name="Lipzen A."/>
            <person name="Pangilinan J."/>
            <person name="Dilworth D."/>
            <person name="Sandor L."/>
            <person name="Poggeler S."/>
            <person name="Barry K."/>
            <person name="Grigoriev I.V."/>
            <person name="Nowrousian M."/>
        </authorList>
    </citation>
    <scope>NUCLEOTIDE SEQUENCE [LARGE SCALE GENOMIC DNA]</scope>
    <source>
        <strain evidence="5 6">CBS 389.68</strain>
    </source>
</reference>
<evidence type="ECO:0000259" key="2">
    <source>
        <dbReference type="Pfam" id="PF14222"/>
    </source>
</evidence>
<dbReference type="InterPro" id="IPR039867">
    <property type="entry name" value="Furry/Tao3/Mor2"/>
</dbReference>
<name>A0A4S2MKA0_9PEZI</name>
<dbReference type="STRING" id="341454.A0A4S2MKA0"/>
<dbReference type="PANTHER" id="PTHR12295:SF30">
    <property type="entry name" value="PROTEIN FURRY"/>
    <property type="match status" value="1"/>
</dbReference>
<feature type="domain" description="Cell morphogenesis central region" evidence="4">
    <location>
        <begin position="1628"/>
        <end position="1796"/>
    </location>
</feature>
<accession>A0A4S2MKA0</accession>
<dbReference type="FunCoup" id="A0A4S2MKA0">
    <property type="interactions" value="648"/>
</dbReference>
<proteinExistence type="predicted"/>
<feature type="compositionally biased region" description="Low complexity" evidence="1">
    <location>
        <begin position="13"/>
        <end position="26"/>
    </location>
</feature>
<dbReference type="Pfam" id="PF14228">
    <property type="entry name" value="MOR2-PAG1_mid"/>
    <property type="match status" value="3"/>
</dbReference>
<feature type="region of interest" description="Disordered" evidence="1">
    <location>
        <begin position="1025"/>
        <end position="1048"/>
    </location>
</feature>
<dbReference type="InterPro" id="IPR029473">
    <property type="entry name" value="MOR2-PAG1_mid"/>
</dbReference>
<feature type="domain" description="Cell morphogenesis protein N-terminal" evidence="2">
    <location>
        <begin position="217"/>
        <end position="789"/>
    </location>
</feature>
<feature type="domain" description="Cell morphogenesis central region" evidence="4">
    <location>
        <begin position="1322"/>
        <end position="1551"/>
    </location>
</feature>
<feature type="domain" description="Cell morphogenesis central region" evidence="4">
    <location>
        <begin position="1055"/>
        <end position="1317"/>
    </location>
</feature>
<feature type="domain" description="Cell morphogenesis protein C-terminal" evidence="3">
    <location>
        <begin position="1833"/>
        <end position="2083"/>
    </location>
</feature>
<evidence type="ECO:0000256" key="1">
    <source>
        <dbReference type="SAM" id="MobiDB-lite"/>
    </source>
</evidence>
<evidence type="ECO:0000313" key="6">
    <source>
        <dbReference type="Proteomes" id="UP000298138"/>
    </source>
</evidence>
<dbReference type="InterPro" id="IPR016024">
    <property type="entry name" value="ARM-type_fold"/>
</dbReference>
<feature type="compositionally biased region" description="Polar residues" evidence="1">
    <location>
        <begin position="58"/>
        <end position="69"/>
    </location>
</feature>
<organism evidence="5 6">
    <name type="scientific">Ascodesmis nigricans</name>
    <dbReference type="NCBI Taxonomy" id="341454"/>
    <lineage>
        <taxon>Eukaryota</taxon>
        <taxon>Fungi</taxon>
        <taxon>Dikarya</taxon>
        <taxon>Ascomycota</taxon>
        <taxon>Pezizomycotina</taxon>
        <taxon>Pezizomycetes</taxon>
        <taxon>Pezizales</taxon>
        <taxon>Ascodesmidaceae</taxon>
        <taxon>Ascodesmis</taxon>
    </lineage>
</organism>
<dbReference type="InParanoid" id="A0A4S2MKA0"/>
<evidence type="ECO:0000259" key="3">
    <source>
        <dbReference type="Pfam" id="PF14225"/>
    </source>
</evidence>
<dbReference type="InterPro" id="IPR025481">
    <property type="entry name" value="Cell_Morphogen_C"/>
</dbReference>
<feature type="region of interest" description="Disordered" evidence="1">
    <location>
        <begin position="2277"/>
        <end position="2365"/>
    </location>
</feature>
<dbReference type="GO" id="GO:0030427">
    <property type="term" value="C:site of polarized growth"/>
    <property type="evidence" value="ECO:0007669"/>
    <property type="project" value="TreeGrafter"/>
</dbReference>
<feature type="compositionally biased region" description="Acidic residues" evidence="1">
    <location>
        <begin position="2317"/>
        <end position="2326"/>
    </location>
</feature>
<protein>
    <recommendedName>
        <fullName evidence="7">Cell morphogenesis protein</fullName>
    </recommendedName>
</protein>
<dbReference type="GO" id="GO:0005938">
    <property type="term" value="C:cell cortex"/>
    <property type="evidence" value="ECO:0007669"/>
    <property type="project" value="TreeGrafter"/>
</dbReference>
<dbReference type="InterPro" id="IPR025614">
    <property type="entry name" value="Cell_morpho_N"/>
</dbReference>